<dbReference type="EMBL" id="CDMZ01002547">
    <property type="protein sequence ID" value="CEM42863.1"/>
    <property type="molecule type" value="Genomic_DNA"/>
</dbReference>
<dbReference type="PANTHER" id="PTHR45641:SF19">
    <property type="entry name" value="NEPHROCYSTIN-3"/>
    <property type="match status" value="1"/>
</dbReference>
<dbReference type="InterPro" id="IPR019734">
    <property type="entry name" value="TPR_rpt"/>
</dbReference>
<feature type="compositionally biased region" description="Acidic residues" evidence="5">
    <location>
        <begin position="307"/>
        <end position="322"/>
    </location>
</feature>
<dbReference type="Pfam" id="PF13374">
    <property type="entry name" value="TPR_10"/>
    <property type="match status" value="2"/>
</dbReference>
<proteinExistence type="predicted"/>
<sequence length="788" mass="87093">MYGLPCTCISLYLDPFLCVVHALSMESDKEFGDVITRLEGPQASLSRSVETAQQKIDLLRRLLRVRETEVREQGVGTSHSNFPRLFVLPNVEELTSQVASCTLQIHALLDQEVTKFFRIDVGQLFEQGVGSPIRAFRPVSAGALQEQQKRWISGNADSKLNFQLYLKTGADVDGLVEGRTALIKAASAGHTEAVELLFEDGANLDIQSEYQPESEKRISLRKANISFLRSELSAPLFEYPSRMPREVFMAREASERGFTALMIAFKKQRWDAARFLLESGAGVEHISFYGKTALRLACEAAESILDADDSDYGDDDDSDSDSDSNPSDGSKSQSEQGASSSSGGPALQSAQGPVAAADPDPSSRTLTGDEENAVKNDLPALVREVLEELVTKTPENLMKETMLLKSVGHYPVRVLCPPGVPSDLVYESLLHFGARCKLKDFVATCFSRRVVEREDVDRLDGDGLTALLLAVSKAQTDIVRLLLDHGADPHLQLFSDIAVRGRRFKDAFACAKEGLASDCKEREEMLKLLNAKPCTATSSSSASAALQVFREALGPEDVDTAQTLQDVATVFKKKEKYDEALLTYQEALEIRKKTLGPEHPDTAQTLVEIGRVLRHKGKDDEALRKYREALRIRKKVLGPEDPVTADTLHDRGMTLTSQGKYDEALSTYQEALEIRGKAAESGELLTAHTVNNMGVVLKRQGKVGEALSKYEEALKIYLKVEPVSSYTARTLENIGEILRKQGKYDEDFLKFEDVLKIRKEVLGPEHPDTKTILQSIKDVKQKQKESGN</sequence>
<keyword evidence="2 4" id="KW-0802">TPR repeat</keyword>
<dbReference type="PANTHER" id="PTHR45641">
    <property type="entry name" value="TETRATRICOPEPTIDE REPEAT PROTEIN (AFU_ORTHOLOGUE AFUA_6G03870)"/>
    <property type="match status" value="1"/>
</dbReference>
<evidence type="ECO:0000256" key="3">
    <source>
        <dbReference type="PROSITE-ProRule" id="PRU00023"/>
    </source>
</evidence>
<reference evidence="7" key="1">
    <citation type="submission" date="2014-11" db="EMBL/GenBank/DDBJ databases">
        <authorList>
            <person name="Otto D Thomas"/>
            <person name="Naeem Raeece"/>
        </authorList>
    </citation>
    <scope>NUCLEOTIDE SEQUENCE</scope>
</reference>
<feature type="repeat" description="ANK" evidence="3">
    <location>
        <begin position="177"/>
        <end position="209"/>
    </location>
</feature>
<dbReference type="PhylomeDB" id="A0A0G4HFK8"/>
<accession>A0A0G4HFK8</accession>
<keyword evidence="6" id="KW-0732">Signal</keyword>
<feature type="repeat" description="TPR" evidence="4">
    <location>
        <begin position="603"/>
        <end position="636"/>
    </location>
</feature>
<keyword evidence="3" id="KW-0040">ANK repeat</keyword>
<feature type="repeat" description="ANK" evidence="3">
    <location>
        <begin position="256"/>
        <end position="288"/>
    </location>
</feature>
<dbReference type="PROSITE" id="PS50005">
    <property type="entry name" value="TPR"/>
    <property type="match status" value="3"/>
</dbReference>
<dbReference type="AlphaFoldDB" id="A0A0G4HFK8"/>
<dbReference type="PRINTS" id="PR01415">
    <property type="entry name" value="ANKYRIN"/>
</dbReference>
<evidence type="ECO:0000256" key="5">
    <source>
        <dbReference type="SAM" id="MobiDB-lite"/>
    </source>
</evidence>
<dbReference type="SUPFAM" id="SSF48403">
    <property type="entry name" value="Ankyrin repeat"/>
    <property type="match status" value="2"/>
</dbReference>
<evidence type="ECO:0000256" key="4">
    <source>
        <dbReference type="PROSITE-ProRule" id="PRU00339"/>
    </source>
</evidence>
<feature type="repeat" description="TPR" evidence="4">
    <location>
        <begin position="561"/>
        <end position="594"/>
    </location>
</feature>
<dbReference type="InterPro" id="IPR002110">
    <property type="entry name" value="Ankyrin_rpt"/>
</dbReference>
<keyword evidence="1" id="KW-0677">Repeat</keyword>
<evidence type="ECO:0000256" key="2">
    <source>
        <dbReference type="ARBA" id="ARBA00022803"/>
    </source>
</evidence>
<protein>
    <submittedName>
        <fullName evidence="7">Uncharacterized protein</fullName>
    </submittedName>
</protein>
<feature type="repeat" description="ANK" evidence="3">
    <location>
        <begin position="462"/>
        <end position="488"/>
    </location>
</feature>
<dbReference type="InterPro" id="IPR011990">
    <property type="entry name" value="TPR-like_helical_dom_sf"/>
</dbReference>
<dbReference type="VEuPathDB" id="CryptoDB:Cvel_27096"/>
<evidence type="ECO:0000256" key="6">
    <source>
        <dbReference type="SAM" id="SignalP"/>
    </source>
</evidence>
<dbReference type="Pfam" id="PF00023">
    <property type="entry name" value="Ank"/>
    <property type="match status" value="2"/>
</dbReference>
<dbReference type="Gene3D" id="1.25.40.20">
    <property type="entry name" value="Ankyrin repeat-containing domain"/>
    <property type="match status" value="2"/>
</dbReference>
<feature type="compositionally biased region" description="Low complexity" evidence="5">
    <location>
        <begin position="323"/>
        <end position="352"/>
    </location>
</feature>
<evidence type="ECO:0000256" key="1">
    <source>
        <dbReference type="ARBA" id="ARBA00022737"/>
    </source>
</evidence>
<gene>
    <name evidence="7" type="ORF">Cvel_27096</name>
</gene>
<dbReference type="Gene3D" id="1.25.40.10">
    <property type="entry name" value="Tetratricopeptide repeat domain"/>
    <property type="match status" value="2"/>
</dbReference>
<dbReference type="SMART" id="SM00028">
    <property type="entry name" value="TPR"/>
    <property type="match status" value="5"/>
</dbReference>
<organism evidence="7">
    <name type="scientific">Chromera velia CCMP2878</name>
    <dbReference type="NCBI Taxonomy" id="1169474"/>
    <lineage>
        <taxon>Eukaryota</taxon>
        <taxon>Sar</taxon>
        <taxon>Alveolata</taxon>
        <taxon>Colpodellida</taxon>
        <taxon>Chromeraceae</taxon>
        <taxon>Chromera</taxon>
    </lineage>
</organism>
<dbReference type="InterPro" id="IPR036770">
    <property type="entry name" value="Ankyrin_rpt-contain_sf"/>
</dbReference>
<dbReference type="PROSITE" id="PS50297">
    <property type="entry name" value="ANK_REP_REGION"/>
    <property type="match status" value="2"/>
</dbReference>
<dbReference type="Pfam" id="PF13424">
    <property type="entry name" value="TPR_12"/>
    <property type="match status" value="2"/>
</dbReference>
<feature type="signal peptide" evidence="6">
    <location>
        <begin position="1"/>
        <end position="22"/>
    </location>
</feature>
<name>A0A0G4HFK8_9ALVE</name>
<feature type="repeat" description="TPR" evidence="4">
    <location>
        <begin position="645"/>
        <end position="678"/>
    </location>
</feature>
<feature type="chain" id="PRO_5005191467" evidence="6">
    <location>
        <begin position="23"/>
        <end position="788"/>
    </location>
</feature>
<evidence type="ECO:0000313" key="7">
    <source>
        <dbReference type="EMBL" id="CEM42863.1"/>
    </source>
</evidence>
<dbReference type="PROSITE" id="PS50293">
    <property type="entry name" value="TPR_REGION"/>
    <property type="match status" value="1"/>
</dbReference>
<dbReference type="SUPFAM" id="SSF48452">
    <property type="entry name" value="TPR-like"/>
    <property type="match status" value="1"/>
</dbReference>
<dbReference type="PROSITE" id="PS50088">
    <property type="entry name" value="ANK_REPEAT"/>
    <property type="match status" value="3"/>
</dbReference>
<feature type="region of interest" description="Disordered" evidence="5">
    <location>
        <begin position="307"/>
        <end position="374"/>
    </location>
</feature>
<dbReference type="SMART" id="SM00248">
    <property type="entry name" value="ANK"/>
    <property type="match status" value="3"/>
</dbReference>